<evidence type="ECO:0000313" key="3">
    <source>
        <dbReference type="Proteomes" id="UP000222083"/>
    </source>
</evidence>
<evidence type="ECO:0000313" key="2">
    <source>
        <dbReference type="EMBL" id="ASZ72721.1"/>
    </source>
</evidence>
<dbReference type="Proteomes" id="UP000222083">
    <property type="component" value="Segment"/>
</dbReference>
<keyword evidence="3" id="KW-1185">Reference proteome</keyword>
<name>A0A249XLV1_9CAUD</name>
<accession>A0A249XLV1</accession>
<dbReference type="EMBL" id="MF668267">
    <property type="protein sequence ID" value="ASZ72721.1"/>
    <property type="molecule type" value="Genomic_DNA"/>
</dbReference>
<sequence>MLGPFPFQALTSVARPPIPAPWSTSTPVAVIPTLALCAPRRDPLQPLAALAGHHASTGAAQRYRGRRDPAAGTYFTRGNAMSDTAPDAATEAPAQEAPAMAPAARAEALAANARGKGKGRQATAYVALDPAEANRRARRRPAAEARNPVAHEPYEW</sequence>
<feature type="region of interest" description="Disordered" evidence="1">
    <location>
        <begin position="56"/>
        <end position="156"/>
    </location>
</feature>
<feature type="compositionally biased region" description="Low complexity" evidence="1">
    <location>
        <begin position="85"/>
        <end position="113"/>
    </location>
</feature>
<gene>
    <name evidence="2" type="ORF">SEA_APOCALYPSE_97</name>
</gene>
<evidence type="ECO:0000256" key="1">
    <source>
        <dbReference type="SAM" id="MobiDB-lite"/>
    </source>
</evidence>
<proteinExistence type="predicted"/>
<protein>
    <submittedName>
        <fullName evidence="2">Uncharacterized protein</fullName>
    </submittedName>
</protein>
<reference evidence="2 3" key="1">
    <citation type="submission" date="2017-08" db="EMBL/GenBank/DDBJ databases">
        <authorList>
            <person name="Loney R.E."/>
            <person name="Wentworth H.A."/>
            <person name="Hanna I.R."/>
            <person name="Delesalle V.A."/>
            <person name="Grose J."/>
            <person name="Hope S."/>
            <person name="Breakwell D."/>
            <person name="Garlena R.A."/>
            <person name="Russell D.A."/>
            <person name="Pope W.H."/>
            <person name="Jacobs-Sera D."/>
            <person name="Hendrix R.W."/>
            <person name="Hatfull G.F."/>
        </authorList>
    </citation>
    <scope>NUCLEOTIDE SEQUENCE [LARGE SCALE GENOMIC DNA]</scope>
</reference>
<organism evidence="2 3">
    <name type="scientific">Mycobacterium phage Apocalypse</name>
    <dbReference type="NCBI Taxonomy" id="2027890"/>
    <lineage>
        <taxon>Viruses</taxon>
        <taxon>Duplodnaviria</taxon>
        <taxon>Heunggongvirae</taxon>
        <taxon>Uroviricota</taxon>
        <taxon>Caudoviricetes</taxon>
        <taxon>Weiservirinae</taxon>
        <taxon>Anayavirus</taxon>
        <taxon>Anayavirus apocalypse</taxon>
    </lineage>
</organism>